<gene>
    <name evidence="3" type="ORF">H8S65_15565</name>
</gene>
<organism evidence="3 4">
    <name type="scientific">Parabacteroides hominis</name>
    <dbReference type="NCBI Taxonomy" id="2763057"/>
    <lineage>
        <taxon>Bacteria</taxon>
        <taxon>Pseudomonadati</taxon>
        <taxon>Bacteroidota</taxon>
        <taxon>Bacteroidia</taxon>
        <taxon>Bacteroidales</taxon>
        <taxon>Tannerellaceae</taxon>
        <taxon>Parabacteroides</taxon>
    </lineage>
</organism>
<dbReference type="Pfam" id="PF14734">
    <property type="entry name" value="DUF4469"/>
    <property type="match status" value="1"/>
</dbReference>
<evidence type="ECO:0000313" key="4">
    <source>
        <dbReference type="Proteomes" id="UP000651475"/>
    </source>
</evidence>
<feature type="domain" description="Bvu-2165-like IHF-HU-like DNA-binding" evidence="2">
    <location>
        <begin position="16"/>
        <end position="130"/>
    </location>
</feature>
<dbReference type="InterPro" id="IPR027824">
    <property type="entry name" value="DUF4469"/>
</dbReference>
<proteinExistence type="predicted"/>
<evidence type="ECO:0000259" key="2">
    <source>
        <dbReference type="Pfam" id="PF14848"/>
    </source>
</evidence>
<dbReference type="Gene3D" id="2.70.50.70">
    <property type="match status" value="1"/>
</dbReference>
<evidence type="ECO:0000313" key="3">
    <source>
        <dbReference type="EMBL" id="MBC5634165.1"/>
    </source>
</evidence>
<dbReference type="InterPro" id="IPR049893">
    <property type="entry name" value="Bvu_2165-like_IHF-HU-DNA_bdg"/>
</dbReference>
<sequence length="268" mass="29095">MAKKVKPGKLRGNTVPNSLTADENDYTLNIIGGMSYSLDDLAQLVVNGGVTTDSKEKLIENFRLIAEKGVEMGLQGNNINYDYFTLRFGTKGVFNSANEPFMRPKHEVTASMAVGPEVRKAMLETMVENMGPAQHFAQMDTIINTVNGEVNKSVTSAQVLEVKGVNLPLKGDDPSVGIYLQEVGASDDTRIKASIILNNEPKRLMFMVPAGLVIGKMYQLVHVTQAGAGTSSAQLLKTPRIEFSSKTLKCTDGTPMPNEGEEERPGEL</sequence>
<evidence type="ECO:0000259" key="1">
    <source>
        <dbReference type="Pfam" id="PF14734"/>
    </source>
</evidence>
<feature type="domain" description="DUF4469" evidence="1">
    <location>
        <begin position="140"/>
        <end position="240"/>
    </location>
</feature>
<dbReference type="Pfam" id="PF14848">
    <property type="entry name" value="HU-DNA_bdg"/>
    <property type="match status" value="1"/>
</dbReference>
<comment type="caution">
    <text evidence="3">The sequence shown here is derived from an EMBL/GenBank/DDBJ whole genome shotgun (WGS) entry which is preliminary data.</text>
</comment>
<dbReference type="EMBL" id="JACOOJ010000032">
    <property type="protein sequence ID" value="MBC5634165.1"/>
    <property type="molecule type" value="Genomic_DNA"/>
</dbReference>
<name>A0ABR7DRW8_9BACT</name>
<dbReference type="RefSeq" id="WP_186930818.1">
    <property type="nucleotide sequence ID" value="NZ_JACOOJ010000032.1"/>
</dbReference>
<accession>A0ABR7DRW8</accession>
<dbReference type="CDD" id="cd12843">
    <property type="entry name" value="Bvu_2165_C_like"/>
    <property type="match status" value="1"/>
</dbReference>
<dbReference type="Proteomes" id="UP000651475">
    <property type="component" value="Unassembled WGS sequence"/>
</dbReference>
<reference evidence="3 4" key="1">
    <citation type="submission" date="2020-08" db="EMBL/GenBank/DDBJ databases">
        <title>Genome public.</title>
        <authorList>
            <person name="Liu C."/>
            <person name="Sun Q."/>
        </authorList>
    </citation>
    <scope>NUCLEOTIDE SEQUENCE [LARGE SCALE GENOMIC DNA]</scope>
    <source>
        <strain evidence="3 4">NSJ-79</strain>
    </source>
</reference>
<protein>
    <submittedName>
        <fullName evidence="3">DUF4469 domain-containing protein</fullName>
    </submittedName>
</protein>
<keyword evidence="4" id="KW-1185">Reference proteome</keyword>